<dbReference type="Gene3D" id="3.40.50.300">
    <property type="entry name" value="P-loop containing nucleotide triphosphate hydrolases"/>
    <property type="match status" value="1"/>
</dbReference>
<dbReference type="Gene3D" id="1.10.8.60">
    <property type="match status" value="1"/>
</dbReference>
<organism evidence="4">
    <name type="scientific">Hydatigena taeniaeformis</name>
    <name type="common">Feline tapeworm</name>
    <name type="synonym">Taenia taeniaeformis</name>
    <dbReference type="NCBI Taxonomy" id="6205"/>
    <lineage>
        <taxon>Eukaryota</taxon>
        <taxon>Metazoa</taxon>
        <taxon>Spiralia</taxon>
        <taxon>Lophotrochozoa</taxon>
        <taxon>Platyhelminthes</taxon>
        <taxon>Cestoda</taxon>
        <taxon>Eucestoda</taxon>
        <taxon>Cyclophyllidea</taxon>
        <taxon>Taeniidae</taxon>
        <taxon>Hydatigera</taxon>
    </lineage>
</organism>
<dbReference type="GO" id="GO:0016887">
    <property type="term" value="F:ATP hydrolysis activity"/>
    <property type="evidence" value="ECO:0007669"/>
    <property type="project" value="TreeGrafter"/>
</dbReference>
<evidence type="ECO:0000256" key="2">
    <source>
        <dbReference type="ARBA" id="ARBA00022840"/>
    </source>
</evidence>
<keyword evidence="3" id="KW-1133">Transmembrane helix</keyword>
<accession>A0A0R3WSG6</accession>
<evidence type="ECO:0000256" key="3">
    <source>
        <dbReference type="SAM" id="Phobius"/>
    </source>
</evidence>
<dbReference type="InterPro" id="IPR050168">
    <property type="entry name" value="AAA_ATPase_domain"/>
</dbReference>
<sequence length="166" mass="18791">LRRAGRFDVTIHVPPPDAEARRAILQLELSKRSTSKRALEPHWLEVFAKEKLEGYTGAEVVAVVQMAAELTRESQEAEIDRQHLLSACERVPPCTLEQCQVHLQHGVPPSPLSLLPSPPPSPADSLWPSPRQYFVISSVLIVLFALVWQLIMHFDVDTFHWLHLPQ</sequence>
<feature type="transmembrane region" description="Helical" evidence="3">
    <location>
        <begin position="133"/>
        <end position="151"/>
    </location>
</feature>
<keyword evidence="3" id="KW-0812">Transmembrane</keyword>
<reference evidence="4" key="1">
    <citation type="submission" date="2017-02" db="UniProtKB">
        <authorList>
            <consortium name="WormBaseParasite"/>
        </authorList>
    </citation>
    <scope>IDENTIFICATION</scope>
</reference>
<proteinExistence type="predicted"/>
<dbReference type="SUPFAM" id="SSF52540">
    <property type="entry name" value="P-loop containing nucleoside triphosphate hydrolases"/>
    <property type="match status" value="1"/>
</dbReference>
<keyword evidence="1" id="KW-0547">Nucleotide-binding</keyword>
<keyword evidence="3" id="KW-0472">Membrane</keyword>
<name>A0A0R3WSG6_HYDTA</name>
<dbReference type="WBParaSite" id="TTAC_0000370601-mRNA-1">
    <property type="protein sequence ID" value="TTAC_0000370601-mRNA-1"/>
    <property type="gene ID" value="TTAC_0000370601"/>
</dbReference>
<dbReference type="AlphaFoldDB" id="A0A0R3WSG6"/>
<keyword evidence="2" id="KW-0067">ATP-binding</keyword>
<evidence type="ECO:0000313" key="4">
    <source>
        <dbReference type="WBParaSite" id="TTAC_0000370601-mRNA-1"/>
    </source>
</evidence>
<dbReference type="PANTHER" id="PTHR23077:SF171">
    <property type="entry name" value="NUCLEAR VALOSIN-CONTAINING PROTEIN-LIKE"/>
    <property type="match status" value="1"/>
</dbReference>
<evidence type="ECO:0000256" key="1">
    <source>
        <dbReference type="ARBA" id="ARBA00022741"/>
    </source>
</evidence>
<dbReference type="PANTHER" id="PTHR23077">
    <property type="entry name" value="AAA-FAMILY ATPASE"/>
    <property type="match status" value="1"/>
</dbReference>
<protein>
    <submittedName>
        <fullName evidence="4">Clp R domain-containing protein</fullName>
    </submittedName>
</protein>
<dbReference type="InterPro" id="IPR027417">
    <property type="entry name" value="P-loop_NTPase"/>
</dbReference>
<dbReference type="STRING" id="6205.A0A0R3WSG6"/>
<dbReference type="GO" id="GO:0005524">
    <property type="term" value="F:ATP binding"/>
    <property type="evidence" value="ECO:0007669"/>
    <property type="project" value="UniProtKB-KW"/>
</dbReference>